<organism evidence="12 13">
    <name type="scientific">Paraglaciecola algarum</name>
    <dbReference type="NCBI Taxonomy" id="3050085"/>
    <lineage>
        <taxon>Bacteria</taxon>
        <taxon>Pseudomonadati</taxon>
        <taxon>Pseudomonadota</taxon>
        <taxon>Gammaproteobacteria</taxon>
        <taxon>Alteromonadales</taxon>
        <taxon>Alteromonadaceae</taxon>
        <taxon>Paraglaciecola</taxon>
    </lineage>
</organism>
<dbReference type="PROSITE" id="PS00061">
    <property type="entry name" value="ADH_SHORT"/>
    <property type="match status" value="1"/>
</dbReference>
<comment type="function">
    <text evidence="5">Catalyzes the reduction of dihydromonapterin to tetrahydromonapterin. Also has lower activity with dihydrofolate.</text>
</comment>
<dbReference type="SUPFAM" id="SSF51735">
    <property type="entry name" value="NAD(P)-binding Rossmann-fold domains"/>
    <property type="match status" value="1"/>
</dbReference>
<accession>A0ABS9D3M8</accession>
<dbReference type="Gene3D" id="3.40.50.720">
    <property type="entry name" value="NAD(P)-binding Rossmann-like Domain"/>
    <property type="match status" value="1"/>
</dbReference>
<evidence type="ECO:0000256" key="4">
    <source>
        <dbReference type="ARBA" id="ARBA00023002"/>
    </source>
</evidence>
<evidence type="ECO:0000313" key="13">
    <source>
        <dbReference type="Proteomes" id="UP001521137"/>
    </source>
</evidence>
<evidence type="ECO:0000256" key="9">
    <source>
        <dbReference type="ARBA" id="ARBA00042299"/>
    </source>
</evidence>
<evidence type="ECO:0000256" key="8">
    <source>
        <dbReference type="ARBA" id="ARBA00039631"/>
    </source>
</evidence>
<dbReference type="PRINTS" id="PR00081">
    <property type="entry name" value="GDHRDH"/>
</dbReference>
<keyword evidence="13" id="KW-1185">Reference proteome</keyword>
<keyword evidence="4 12" id="KW-0560">Oxidoreductase</keyword>
<dbReference type="PANTHER" id="PTHR43639">
    <property type="entry name" value="OXIDOREDUCTASE, SHORT-CHAIN DEHYDROGENASE/REDUCTASE FAMILY (AFU_ORTHOLOGUE AFUA_5G02870)"/>
    <property type="match status" value="1"/>
</dbReference>
<keyword evidence="2" id="KW-0554">One-carbon metabolism</keyword>
<dbReference type="RefSeq" id="WP_235311068.1">
    <property type="nucleotide sequence ID" value="NZ_JAKGAS010000002.1"/>
</dbReference>
<evidence type="ECO:0000256" key="11">
    <source>
        <dbReference type="ARBA" id="ARBA00049376"/>
    </source>
</evidence>
<evidence type="ECO:0000256" key="10">
    <source>
        <dbReference type="ARBA" id="ARBA00048873"/>
    </source>
</evidence>
<comment type="catalytic activity">
    <reaction evidence="11">
        <text>7,8-dihydromonapterin + NADPH + H(+) = 5,6,7,8-tetrahydromonapterin + NADP(+)</text>
        <dbReference type="Rhea" id="RHEA:34847"/>
        <dbReference type="ChEBI" id="CHEBI:15378"/>
        <dbReference type="ChEBI" id="CHEBI:57783"/>
        <dbReference type="ChEBI" id="CHEBI:58349"/>
        <dbReference type="ChEBI" id="CHEBI:71175"/>
        <dbReference type="ChEBI" id="CHEBI:71177"/>
        <dbReference type="EC" id="1.5.1.50"/>
    </reaction>
</comment>
<dbReference type="PANTHER" id="PTHR43639:SF6">
    <property type="entry name" value="DIHYDROMONAPTERIN REDUCTASE"/>
    <property type="match status" value="1"/>
</dbReference>
<dbReference type="EMBL" id="JAKGAS010000002">
    <property type="protein sequence ID" value="MCF2947547.1"/>
    <property type="molecule type" value="Genomic_DNA"/>
</dbReference>
<dbReference type="Proteomes" id="UP001521137">
    <property type="component" value="Unassembled WGS sequence"/>
</dbReference>
<dbReference type="EC" id="1.5.1.50" evidence="7"/>
<comment type="catalytic activity">
    <reaction evidence="10">
        <text>(6S)-5,6,7,8-tetrahydrofolate + NADP(+) = 7,8-dihydrofolate + NADPH + H(+)</text>
        <dbReference type="Rhea" id="RHEA:15009"/>
        <dbReference type="ChEBI" id="CHEBI:15378"/>
        <dbReference type="ChEBI" id="CHEBI:57451"/>
        <dbReference type="ChEBI" id="CHEBI:57453"/>
        <dbReference type="ChEBI" id="CHEBI:57783"/>
        <dbReference type="ChEBI" id="CHEBI:58349"/>
        <dbReference type="EC" id="1.5.1.3"/>
    </reaction>
</comment>
<evidence type="ECO:0000256" key="7">
    <source>
        <dbReference type="ARBA" id="ARBA00039145"/>
    </source>
</evidence>
<sequence length="246" mass="28141">MPTLLITGVGQRLGLSLANHFLAKQYKVIGTYRTERASIETLRQNGAELYQVDFYKPQQTQQFINSVNRHHAVIDCLIHNASDWHDEKDELDFLDYHQIFSNMMTIHAEVPYQLNLAFKQQLTSSKSESGIKQQPQYSDIIHISDYVAFKGSKKHIAYAASKAALENLTLSFAQRYSPIIKVNSIAPALLAFNEHDDDSYKIKARNKSLLQTEGSFQEVIKTIEWLRDSQYVTGRTIHLDGGRHLK</sequence>
<keyword evidence="3" id="KW-0521">NADP</keyword>
<proteinExistence type="inferred from homology"/>
<evidence type="ECO:0000256" key="5">
    <source>
        <dbReference type="ARBA" id="ARBA00037508"/>
    </source>
</evidence>
<evidence type="ECO:0000256" key="1">
    <source>
        <dbReference type="ARBA" id="ARBA00012856"/>
    </source>
</evidence>
<dbReference type="InterPro" id="IPR020904">
    <property type="entry name" value="Sc_DH/Rdtase_CS"/>
</dbReference>
<gene>
    <name evidence="12" type="primary">folM</name>
    <name evidence="12" type="ORF">L0668_05465</name>
</gene>
<dbReference type="InterPro" id="IPR002347">
    <property type="entry name" value="SDR_fam"/>
</dbReference>
<dbReference type="GO" id="GO:0016491">
    <property type="term" value="F:oxidoreductase activity"/>
    <property type="evidence" value="ECO:0007669"/>
    <property type="project" value="UniProtKB-KW"/>
</dbReference>
<evidence type="ECO:0000313" key="12">
    <source>
        <dbReference type="EMBL" id="MCF2947547.1"/>
    </source>
</evidence>
<evidence type="ECO:0000256" key="6">
    <source>
        <dbReference type="ARBA" id="ARBA00038212"/>
    </source>
</evidence>
<dbReference type="EC" id="1.5.1.3" evidence="1"/>
<evidence type="ECO:0000256" key="3">
    <source>
        <dbReference type="ARBA" id="ARBA00022857"/>
    </source>
</evidence>
<reference evidence="12 13" key="1">
    <citation type="submission" date="2022-01" db="EMBL/GenBank/DDBJ databases">
        <title>Paraglaciecola sp. G1-23.</title>
        <authorList>
            <person name="Jin M.S."/>
            <person name="Han D.M."/>
            <person name="Kim H.M."/>
            <person name="Jeon C.O."/>
        </authorList>
    </citation>
    <scope>NUCLEOTIDE SEQUENCE [LARGE SCALE GENOMIC DNA]</scope>
    <source>
        <strain evidence="12 13">G1-23</strain>
    </source>
</reference>
<dbReference type="NCBIfam" id="NF005066">
    <property type="entry name" value="PRK06483.1"/>
    <property type="match status" value="1"/>
</dbReference>
<dbReference type="InterPro" id="IPR036291">
    <property type="entry name" value="NAD(P)-bd_dom_sf"/>
</dbReference>
<comment type="similarity">
    <text evidence="6">Belongs to the short-chain dehydrogenases/reductases (SDR) family. FolM subfamily.</text>
</comment>
<name>A0ABS9D3M8_9ALTE</name>
<evidence type="ECO:0000256" key="2">
    <source>
        <dbReference type="ARBA" id="ARBA00022563"/>
    </source>
</evidence>
<comment type="caution">
    <text evidence="12">The sequence shown here is derived from an EMBL/GenBank/DDBJ whole genome shotgun (WGS) entry which is preliminary data.</text>
</comment>
<dbReference type="Pfam" id="PF13561">
    <property type="entry name" value="adh_short_C2"/>
    <property type="match status" value="1"/>
</dbReference>
<protein>
    <recommendedName>
        <fullName evidence="8">Dihydromonapterin reductase</fullName>
        <ecNumber evidence="1">1.5.1.3</ecNumber>
        <ecNumber evidence="7">1.5.1.50</ecNumber>
    </recommendedName>
    <alternativeName>
        <fullName evidence="9">Dihydrofolate reductase</fullName>
    </alternativeName>
</protein>